<sequence>MWVDVIGSLAAVLTTISFVPQAWHTWRTKDVAAISLGMYAIFTTGVALWLIYGLLLRAWPIVAANVVTLLLASAILAMRIRYGSRRRAL</sequence>
<comment type="caution">
    <text evidence="6">The sequence shown here is derived from an EMBL/GenBank/DDBJ whole genome shotgun (WGS) entry which is preliminary data.</text>
</comment>
<keyword evidence="2 5" id="KW-0812">Transmembrane</keyword>
<dbReference type="AlphaFoldDB" id="A0A554XEN2"/>
<dbReference type="NCBIfam" id="NF037968">
    <property type="entry name" value="SemiSWEET_2"/>
    <property type="match status" value="1"/>
</dbReference>
<evidence type="ECO:0000256" key="1">
    <source>
        <dbReference type="ARBA" id="ARBA00004141"/>
    </source>
</evidence>
<dbReference type="Proteomes" id="UP000318294">
    <property type="component" value="Unassembled WGS sequence"/>
</dbReference>
<feature type="transmembrane region" description="Helical" evidence="5">
    <location>
        <begin position="6"/>
        <end position="24"/>
    </location>
</feature>
<dbReference type="InterPro" id="IPR047662">
    <property type="entry name" value="SemiSWEET"/>
</dbReference>
<dbReference type="InterPro" id="IPR006603">
    <property type="entry name" value="PQ-loop_rpt"/>
</dbReference>
<comment type="subcellular location">
    <subcellularLocation>
        <location evidence="1">Membrane</location>
        <topology evidence="1">Multi-pass membrane protein</topology>
    </subcellularLocation>
</comment>
<dbReference type="Pfam" id="PF04193">
    <property type="entry name" value="PQ-loop"/>
    <property type="match status" value="1"/>
</dbReference>
<keyword evidence="6" id="KW-0813">Transport</keyword>
<organism evidence="6 7">
    <name type="scientific">Tepidimonas charontis</name>
    <dbReference type="NCBI Taxonomy" id="2267262"/>
    <lineage>
        <taxon>Bacteria</taxon>
        <taxon>Pseudomonadati</taxon>
        <taxon>Pseudomonadota</taxon>
        <taxon>Betaproteobacteria</taxon>
        <taxon>Burkholderiales</taxon>
        <taxon>Tepidimonas</taxon>
    </lineage>
</organism>
<dbReference type="Gene3D" id="1.20.1280.290">
    <property type="match status" value="1"/>
</dbReference>
<evidence type="ECO:0000256" key="5">
    <source>
        <dbReference type="SAM" id="Phobius"/>
    </source>
</evidence>
<feature type="transmembrane region" description="Helical" evidence="5">
    <location>
        <begin position="58"/>
        <end position="78"/>
    </location>
</feature>
<keyword evidence="4 5" id="KW-0472">Membrane</keyword>
<evidence type="ECO:0000313" key="6">
    <source>
        <dbReference type="EMBL" id="TSE34286.1"/>
    </source>
</evidence>
<dbReference type="GO" id="GO:0051119">
    <property type="term" value="F:sugar transmembrane transporter activity"/>
    <property type="evidence" value="ECO:0007669"/>
    <property type="project" value="InterPro"/>
</dbReference>
<name>A0A554XEN2_9BURK</name>
<evidence type="ECO:0000256" key="4">
    <source>
        <dbReference type="ARBA" id="ARBA00023136"/>
    </source>
</evidence>
<dbReference type="RefSeq" id="WP_144328444.1">
    <property type="nucleotide sequence ID" value="NZ_VJON01000021.1"/>
</dbReference>
<keyword evidence="7" id="KW-1185">Reference proteome</keyword>
<accession>A0A554XEN2</accession>
<dbReference type="EMBL" id="VJON01000021">
    <property type="protein sequence ID" value="TSE34286.1"/>
    <property type="molecule type" value="Genomic_DNA"/>
</dbReference>
<dbReference type="OrthoDB" id="122062at2"/>
<proteinExistence type="predicted"/>
<feature type="transmembrane region" description="Helical" evidence="5">
    <location>
        <begin position="31"/>
        <end position="52"/>
    </location>
</feature>
<evidence type="ECO:0000256" key="2">
    <source>
        <dbReference type="ARBA" id="ARBA00022692"/>
    </source>
</evidence>
<keyword evidence="6" id="KW-0762">Sugar transport</keyword>
<gene>
    <name evidence="6" type="ORF">Tchar_01494</name>
</gene>
<protein>
    <submittedName>
        <fullName evidence="6">Sugar transporter SemiSWEET</fullName>
    </submittedName>
</protein>
<keyword evidence="3 5" id="KW-1133">Transmembrane helix</keyword>
<reference evidence="6 7" key="1">
    <citation type="submission" date="2019-07" db="EMBL/GenBank/DDBJ databases">
        <title>Tepidimonas charontis SPSP-6 draft genome.</title>
        <authorList>
            <person name="Da Costa M.S."/>
            <person name="Froufe H.J.C."/>
            <person name="Egas C."/>
            <person name="Albuquerque L."/>
        </authorList>
    </citation>
    <scope>NUCLEOTIDE SEQUENCE [LARGE SCALE GENOMIC DNA]</scope>
    <source>
        <strain evidence="6 7">SPSP-6</strain>
    </source>
</reference>
<evidence type="ECO:0000313" key="7">
    <source>
        <dbReference type="Proteomes" id="UP000318294"/>
    </source>
</evidence>
<dbReference type="GO" id="GO:0016020">
    <property type="term" value="C:membrane"/>
    <property type="evidence" value="ECO:0007669"/>
    <property type="project" value="UniProtKB-SubCell"/>
</dbReference>
<evidence type="ECO:0000256" key="3">
    <source>
        <dbReference type="ARBA" id="ARBA00022989"/>
    </source>
</evidence>